<reference evidence="3 4" key="1">
    <citation type="journal article" date="2015" name="Genom Data">
        <title>Draft genome sequence of a multidrug-resistant Chryseobacterium indologenes isolate from Malaysia.</title>
        <authorList>
            <person name="Yu C.Y."/>
            <person name="Ang G.Y."/>
            <person name="Cheng H.J."/>
            <person name="Cheong Y.M."/>
            <person name="Yin W.F."/>
            <person name="Chan K.G."/>
        </authorList>
    </citation>
    <scope>NUCLEOTIDE SEQUENCE [LARGE SCALE GENOMIC DNA]</scope>
    <source>
        <strain evidence="3 4">CI_885</strain>
    </source>
</reference>
<accession>A0A0N0ZW67</accession>
<dbReference type="Proteomes" id="UP000037953">
    <property type="component" value="Unassembled WGS sequence"/>
</dbReference>
<protein>
    <recommendedName>
        <fullName evidence="2">TonB C-terminal domain-containing protein</fullName>
    </recommendedName>
</protein>
<name>A0A0N0ZW67_CHRID</name>
<evidence type="ECO:0000256" key="1">
    <source>
        <dbReference type="SAM" id="SignalP"/>
    </source>
</evidence>
<evidence type="ECO:0000259" key="2">
    <source>
        <dbReference type="Pfam" id="PF03544"/>
    </source>
</evidence>
<dbReference type="OrthoDB" id="1095452at2"/>
<dbReference type="EMBL" id="LJOD01000009">
    <property type="protein sequence ID" value="KPE50617.1"/>
    <property type="molecule type" value="Genomic_DNA"/>
</dbReference>
<dbReference type="GO" id="GO:0055085">
    <property type="term" value="P:transmembrane transport"/>
    <property type="evidence" value="ECO:0007669"/>
    <property type="project" value="InterPro"/>
</dbReference>
<keyword evidence="1" id="KW-0732">Signal</keyword>
<feature type="signal peptide" evidence="1">
    <location>
        <begin position="1"/>
        <end position="18"/>
    </location>
</feature>
<evidence type="ECO:0000313" key="4">
    <source>
        <dbReference type="Proteomes" id="UP000037953"/>
    </source>
</evidence>
<reference evidence="4" key="2">
    <citation type="submission" date="2015-09" db="EMBL/GenBank/DDBJ databases">
        <title>Draft genome sequence of a multidrug-resistant Chryseobacterium indologenes isolate from Malaysia.</title>
        <authorList>
            <person name="Yu C.Y."/>
            <person name="Ang G.Y."/>
            <person name="Chan K.-G."/>
        </authorList>
    </citation>
    <scope>NUCLEOTIDE SEQUENCE [LARGE SCALE GENOMIC DNA]</scope>
    <source>
        <strain evidence="4">CI_885</strain>
    </source>
</reference>
<dbReference type="SUPFAM" id="SSF74653">
    <property type="entry name" value="TolA/TonB C-terminal domain"/>
    <property type="match status" value="1"/>
</dbReference>
<proteinExistence type="predicted"/>
<dbReference type="Gene3D" id="3.30.1150.10">
    <property type="match status" value="1"/>
</dbReference>
<organism evidence="3 4">
    <name type="scientific">Chryseobacterium indologenes</name>
    <name type="common">Flavobacterium indologenes</name>
    <dbReference type="NCBI Taxonomy" id="253"/>
    <lineage>
        <taxon>Bacteria</taxon>
        <taxon>Pseudomonadati</taxon>
        <taxon>Bacteroidota</taxon>
        <taxon>Flavobacteriia</taxon>
        <taxon>Flavobacteriales</taxon>
        <taxon>Weeksellaceae</taxon>
        <taxon>Chryseobacterium group</taxon>
        <taxon>Chryseobacterium</taxon>
    </lineage>
</organism>
<comment type="caution">
    <text evidence="3">The sequence shown here is derived from an EMBL/GenBank/DDBJ whole genome shotgun (WGS) entry which is preliminary data.</text>
</comment>
<feature type="domain" description="TonB C-terminal" evidence="2">
    <location>
        <begin position="75"/>
        <end position="134"/>
    </location>
</feature>
<dbReference type="Pfam" id="PF03544">
    <property type="entry name" value="TonB_C"/>
    <property type="match status" value="1"/>
</dbReference>
<dbReference type="RefSeq" id="WP_062700660.1">
    <property type="nucleotide sequence ID" value="NZ_LJOD01000009.1"/>
</dbReference>
<feature type="chain" id="PRO_5005865149" description="TonB C-terminal domain-containing protein" evidence="1">
    <location>
        <begin position="19"/>
        <end position="138"/>
    </location>
</feature>
<gene>
    <name evidence="3" type="ORF">AOB46_14690</name>
</gene>
<evidence type="ECO:0000313" key="3">
    <source>
        <dbReference type="EMBL" id="KPE50617.1"/>
    </source>
</evidence>
<dbReference type="PATRIC" id="fig|253.9.peg.4820"/>
<sequence length="138" mass="15129">MKKFLLCFLLLGFNIAFSQTVQEVKRPPINNSTEDTSVNPDIPPEYPGGMGGIRSYIGEKFNSSKITGSGIVKSVTKFVIEADGKITSVTTTGNDEGMNNEMSRIIQSMKGKWKPAMLKGKPVRAWVTIPMAFNAESH</sequence>
<dbReference type="AlphaFoldDB" id="A0A0N0ZW67"/>
<dbReference type="InterPro" id="IPR037682">
    <property type="entry name" value="TonB_C"/>
</dbReference>